<gene>
    <name evidence="4" type="ORF">B0H63DRAFT_488202</name>
</gene>
<accession>A0AAE0N2A9</accession>
<evidence type="ECO:0000313" key="5">
    <source>
        <dbReference type="Proteomes" id="UP001285441"/>
    </source>
</evidence>
<feature type="domain" description="Cyanovirin-N" evidence="3">
    <location>
        <begin position="113"/>
        <end position="206"/>
    </location>
</feature>
<evidence type="ECO:0008006" key="6">
    <source>
        <dbReference type="Google" id="ProtNLM"/>
    </source>
</evidence>
<feature type="domain" description="Heterokaryon incompatibility" evidence="2">
    <location>
        <begin position="571"/>
        <end position="726"/>
    </location>
</feature>
<feature type="chain" id="PRO_5042011843" description="Heterokaryon incompatibility domain-containing protein" evidence="1">
    <location>
        <begin position="25"/>
        <end position="1112"/>
    </location>
</feature>
<dbReference type="PANTHER" id="PTHR33112">
    <property type="entry name" value="DOMAIN PROTEIN, PUTATIVE-RELATED"/>
    <property type="match status" value="1"/>
</dbReference>
<reference evidence="4" key="2">
    <citation type="submission" date="2023-06" db="EMBL/GenBank/DDBJ databases">
        <authorList>
            <consortium name="Lawrence Berkeley National Laboratory"/>
            <person name="Haridas S."/>
            <person name="Hensen N."/>
            <person name="Bonometti L."/>
            <person name="Westerberg I."/>
            <person name="Brannstrom I.O."/>
            <person name="Guillou S."/>
            <person name="Cros-Aarteil S."/>
            <person name="Calhoun S."/>
            <person name="Kuo A."/>
            <person name="Mondo S."/>
            <person name="Pangilinan J."/>
            <person name="Riley R."/>
            <person name="LaButti K."/>
            <person name="Andreopoulos B."/>
            <person name="Lipzen A."/>
            <person name="Chen C."/>
            <person name="Yanf M."/>
            <person name="Daum C."/>
            <person name="Ng V."/>
            <person name="Clum A."/>
            <person name="Steindorff A."/>
            <person name="Ohm R."/>
            <person name="Martin F."/>
            <person name="Silar P."/>
            <person name="Natvig D."/>
            <person name="Lalanne C."/>
            <person name="Gautier V."/>
            <person name="Ament-velasquez S.L."/>
            <person name="Kruys A."/>
            <person name="Hutchinson M.I."/>
            <person name="Powell A.J."/>
            <person name="Barry K."/>
            <person name="Miller A.N."/>
            <person name="Grigoriev I.V."/>
            <person name="Debuchy R."/>
            <person name="Gladieux P."/>
            <person name="Thoren M.H."/>
            <person name="Johannesson H."/>
        </authorList>
    </citation>
    <scope>NUCLEOTIDE SEQUENCE</scope>
    <source>
        <strain evidence="4">CBS 232.78</strain>
    </source>
</reference>
<dbReference type="EMBL" id="JAULSW010000010">
    <property type="protein sequence ID" value="KAK3368291.1"/>
    <property type="molecule type" value="Genomic_DNA"/>
</dbReference>
<dbReference type="Gene3D" id="2.30.60.10">
    <property type="entry name" value="Cyanovirin-N"/>
    <property type="match status" value="2"/>
</dbReference>
<dbReference type="PANTHER" id="PTHR33112:SF9">
    <property type="entry name" value="HETEROKARYON INCOMPATIBILITY DOMAIN-CONTAINING PROTEIN"/>
    <property type="match status" value="1"/>
</dbReference>
<protein>
    <recommendedName>
        <fullName evidence="6">Heterokaryon incompatibility domain-containing protein</fullName>
    </recommendedName>
</protein>
<keyword evidence="1" id="KW-0732">Signal</keyword>
<dbReference type="InterPro" id="IPR010730">
    <property type="entry name" value="HET"/>
</dbReference>
<evidence type="ECO:0000256" key="1">
    <source>
        <dbReference type="SAM" id="SignalP"/>
    </source>
</evidence>
<organism evidence="4 5">
    <name type="scientific">Podospora didyma</name>
    <dbReference type="NCBI Taxonomy" id="330526"/>
    <lineage>
        <taxon>Eukaryota</taxon>
        <taxon>Fungi</taxon>
        <taxon>Dikarya</taxon>
        <taxon>Ascomycota</taxon>
        <taxon>Pezizomycotina</taxon>
        <taxon>Sordariomycetes</taxon>
        <taxon>Sordariomycetidae</taxon>
        <taxon>Sordariales</taxon>
        <taxon>Podosporaceae</taxon>
        <taxon>Podospora</taxon>
    </lineage>
</organism>
<sequence>MPESRLLSLLLANTSLLCVQYLNTEGHTATHSFNLNYGLGNVEGSFQPLGFEFSQSARGVVLVGNTLHAELMTSGGVWWHDEVLIQIKFPSQDFQPPTIHFHRNPSQRLKPWCQNLRLIDKWLLAAQCLQPDGTYRDSYLNLNKCLGERDGAFDRHGTGFSSSASSVDLTDTTLLAIWKPRGANAHQESRAAIQLGTILRCTDGGLKPLRQNIPSRELEFEILRDYQWERHLSATVRPHGVTNLRLINFTQKRYWYLLVDIPSPGGAFQESTLIVLNEIFGPHVDEMFNGPWFSSPDIPEHARSTKLDNGILTASFESEEGWAEKTIILRNYIAIKAHKWALNNCGWGCPACRDLFYAGVFYTPWEGRTVELNLSHVRDGHRLGQCFICRLIHDTIKQYTPTQKSHQAWIMTAPGSSQRMADHRARREVQLVIRAVESDGGRTSWLRSKADSQARTIEARCTIVLDIPGINRGSNDDEIASRVPQHLRTLAINKCDPAWVEPGRRWSVIKEWIQVCSSQHQHGQKQAESKKEKGKDEVGALPPLPSRYLNINTKNGTVKVVTSNSGERGIYACLSHFSGGRRPCTLSASTTVHFSIAIPHQILPPVFANAIAACRKLGISRLWIAELCIQQDSAYDWEQESQKIGQYYSQCEVCISATSSAAPSLGFDVEATRIPAVRSSDKSGDFSLLAYPTDFNKNPQHFVHMRDMETMLQEFPLLTRAWGLQERWLAPRVLHFTKNEVVFECAECIACECGGVSEHLVENIGLNNVGFSSIRSTTTAQHGLLRRRTRLEDLKWDELVPMFSGLSLTVLTDRLAALSGLAAAMYRQHYVHRELPEESAPPAYSKLPEYDEPKDKATVTSGPGTEYFTGLWLQTLPRDMAWFVGETLLRNTASEQRLEVVGSGHGNRRRPRPSEYLAPSWSWASVLDAVRYLEAHDQQPLFEVLETHVSLATNDPFGRVEEGCSLQLRGNIFETGWGLRPTGKDGAEKAYVLSDLVGTQQLDAEEDRGRVLFSPDCDIESPGPSQVRPRDTLYVFPLLKQKVKYARFLLQAAEAMDASRTTCCLVLKAVGGLDQKFGNVFERVGFTEYVNLKKGVRNVDVNHYEERDFFLV</sequence>
<reference evidence="4" key="1">
    <citation type="journal article" date="2023" name="Mol. Phylogenet. Evol.">
        <title>Genome-scale phylogeny and comparative genomics of the fungal order Sordariales.</title>
        <authorList>
            <person name="Hensen N."/>
            <person name="Bonometti L."/>
            <person name="Westerberg I."/>
            <person name="Brannstrom I.O."/>
            <person name="Guillou S."/>
            <person name="Cros-Aarteil S."/>
            <person name="Calhoun S."/>
            <person name="Haridas S."/>
            <person name="Kuo A."/>
            <person name="Mondo S."/>
            <person name="Pangilinan J."/>
            <person name="Riley R."/>
            <person name="LaButti K."/>
            <person name="Andreopoulos B."/>
            <person name="Lipzen A."/>
            <person name="Chen C."/>
            <person name="Yan M."/>
            <person name="Daum C."/>
            <person name="Ng V."/>
            <person name="Clum A."/>
            <person name="Steindorff A."/>
            <person name="Ohm R.A."/>
            <person name="Martin F."/>
            <person name="Silar P."/>
            <person name="Natvig D.O."/>
            <person name="Lalanne C."/>
            <person name="Gautier V."/>
            <person name="Ament-Velasquez S.L."/>
            <person name="Kruys A."/>
            <person name="Hutchinson M.I."/>
            <person name="Powell A.J."/>
            <person name="Barry K."/>
            <person name="Miller A.N."/>
            <person name="Grigoriev I.V."/>
            <person name="Debuchy R."/>
            <person name="Gladieux P."/>
            <person name="Hiltunen Thoren M."/>
            <person name="Johannesson H."/>
        </authorList>
    </citation>
    <scope>NUCLEOTIDE SEQUENCE</scope>
    <source>
        <strain evidence="4">CBS 232.78</strain>
    </source>
</reference>
<keyword evidence="5" id="KW-1185">Reference proteome</keyword>
<evidence type="ECO:0000259" key="3">
    <source>
        <dbReference type="Pfam" id="PF08881"/>
    </source>
</evidence>
<evidence type="ECO:0000313" key="4">
    <source>
        <dbReference type="EMBL" id="KAK3368291.1"/>
    </source>
</evidence>
<dbReference type="InterPro" id="IPR011058">
    <property type="entry name" value="Cyanovirin-N"/>
</dbReference>
<dbReference type="Proteomes" id="UP001285441">
    <property type="component" value="Unassembled WGS sequence"/>
</dbReference>
<dbReference type="AlphaFoldDB" id="A0AAE0N2A9"/>
<dbReference type="Pfam" id="PF08881">
    <property type="entry name" value="CVNH"/>
    <property type="match status" value="1"/>
</dbReference>
<evidence type="ECO:0000259" key="2">
    <source>
        <dbReference type="Pfam" id="PF06985"/>
    </source>
</evidence>
<proteinExistence type="predicted"/>
<name>A0AAE0N2A9_9PEZI</name>
<dbReference type="Pfam" id="PF06985">
    <property type="entry name" value="HET"/>
    <property type="match status" value="1"/>
</dbReference>
<dbReference type="SUPFAM" id="SSF51322">
    <property type="entry name" value="Cyanovirin-N"/>
    <property type="match status" value="2"/>
</dbReference>
<dbReference type="InterPro" id="IPR036673">
    <property type="entry name" value="Cyanovirin-N_sf"/>
</dbReference>
<feature type="signal peptide" evidence="1">
    <location>
        <begin position="1"/>
        <end position="24"/>
    </location>
</feature>
<comment type="caution">
    <text evidence="4">The sequence shown here is derived from an EMBL/GenBank/DDBJ whole genome shotgun (WGS) entry which is preliminary data.</text>
</comment>